<sequence length="209" mass="23103">ISYGFITVYYTSLMFAGDGQADVMQAHLATERYLKESGVGYTVVREGIYSESWALYFGYWNPGRGSVVKVPYGDGGVAWVCREDLGEGTARVMVEDTYVNQTIRFTGSKAWTLSELAQLISTTLKLEPPLKLAEVVSLEEFKKSNSGDDDLLTRWSTTYSALQRGELAVVDPLLQEILGRELKPFEVTLKEALGVSGDAGESALKQYNK</sequence>
<proteinExistence type="predicted"/>
<gene>
    <name evidence="1" type="ORF">BDY19DRAFT_886933</name>
</gene>
<keyword evidence="2" id="KW-1185">Reference proteome</keyword>
<evidence type="ECO:0000313" key="2">
    <source>
        <dbReference type="Proteomes" id="UP001055072"/>
    </source>
</evidence>
<feature type="non-terminal residue" evidence="1">
    <location>
        <position position="1"/>
    </location>
</feature>
<accession>A0ACB8U8A1</accession>
<dbReference type="EMBL" id="MU274907">
    <property type="protein sequence ID" value="KAI0090510.1"/>
    <property type="molecule type" value="Genomic_DNA"/>
</dbReference>
<protein>
    <submittedName>
        <fullName evidence="1">Uncharacterized protein</fullName>
    </submittedName>
</protein>
<dbReference type="Proteomes" id="UP001055072">
    <property type="component" value="Unassembled WGS sequence"/>
</dbReference>
<comment type="caution">
    <text evidence="1">The sequence shown here is derived from an EMBL/GenBank/DDBJ whole genome shotgun (WGS) entry which is preliminary data.</text>
</comment>
<evidence type="ECO:0000313" key="1">
    <source>
        <dbReference type="EMBL" id="KAI0090510.1"/>
    </source>
</evidence>
<name>A0ACB8U8A1_9APHY</name>
<organism evidence="1 2">
    <name type="scientific">Irpex rosettiformis</name>
    <dbReference type="NCBI Taxonomy" id="378272"/>
    <lineage>
        <taxon>Eukaryota</taxon>
        <taxon>Fungi</taxon>
        <taxon>Dikarya</taxon>
        <taxon>Basidiomycota</taxon>
        <taxon>Agaricomycotina</taxon>
        <taxon>Agaricomycetes</taxon>
        <taxon>Polyporales</taxon>
        <taxon>Irpicaceae</taxon>
        <taxon>Irpex</taxon>
    </lineage>
</organism>
<reference evidence="1" key="1">
    <citation type="journal article" date="2021" name="Environ. Microbiol.">
        <title>Gene family expansions and transcriptome signatures uncover fungal adaptations to wood decay.</title>
        <authorList>
            <person name="Hage H."/>
            <person name="Miyauchi S."/>
            <person name="Viragh M."/>
            <person name="Drula E."/>
            <person name="Min B."/>
            <person name="Chaduli D."/>
            <person name="Navarro D."/>
            <person name="Favel A."/>
            <person name="Norest M."/>
            <person name="Lesage-Meessen L."/>
            <person name="Balint B."/>
            <person name="Merenyi Z."/>
            <person name="de Eugenio L."/>
            <person name="Morin E."/>
            <person name="Martinez A.T."/>
            <person name="Baldrian P."/>
            <person name="Stursova M."/>
            <person name="Martinez M.J."/>
            <person name="Novotny C."/>
            <person name="Magnuson J.K."/>
            <person name="Spatafora J.W."/>
            <person name="Maurice S."/>
            <person name="Pangilinan J."/>
            <person name="Andreopoulos W."/>
            <person name="LaButti K."/>
            <person name="Hundley H."/>
            <person name="Na H."/>
            <person name="Kuo A."/>
            <person name="Barry K."/>
            <person name="Lipzen A."/>
            <person name="Henrissat B."/>
            <person name="Riley R."/>
            <person name="Ahrendt S."/>
            <person name="Nagy L.G."/>
            <person name="Grigoriev I.V."/>
            <person name="Martin F."/>
            <person name="Rosso M.N."/>
        </authorList>
    </citation>
    <scope>NUCLEOTIDE SEQUENCE</scope>
    <source>
        <strain evidence="1">CBS 384.51</strain>
    </source>
</reference>